<gene>
    <name evidence="1" type="ORF">Pmani_004227</name>
</gene>
<dbReference type="Proteomes" id="UP001292094">
    <property type="component" value="Unassembled WGS sequence"/>
</dbReference>
<keyword evidence="2" id="KW-1185">Reference proteome</keyword>
<dbReference type="InterPro" id="IPR016187">
    <property type="entry name" value="CTDL_fold"/>
</dbReference>
<accession>A0AAE1ULN2</accession>
<name>A0AAE1ULN2_9EUCA</name>
<dbReference type="SUPFAM" id="SSF56436">
    <property type="entry name" value="C-type lectin-like"/>
    <property type="match status" value="1"/>
</dbReference>
<dbReference type="EMBL" id="JAWZYT010000298">
    <property type="protein sequence ID" value="KAK4325071.1"/>
    <property type="molecule type" value="Genomic_DNA"/>
</dbReference>
<reference evidence="1" key="1">
    <citation type="submission" date="2023-11" db="EMBL/GenBank/DDBJ databases">
        <title>Genome assemblies of two species of porcelain crab, Petrolisthes cinctipes and Petrolisthes manimaculis (Anomura: Porcellanidae).</title>
        <authorList>
            <person name="Angst P."/>
        </authorList>
    </citation>
    <scope>NUCLEOTIDE SEQUENCE</scope>
    <source>
        <strain evidence="1">PB745_02</strain>
        <tissue evidence="1">Gill</tissue>
    </source>
</reference>
<evidence type="ECO:0000313" key="1">
    <source>
        <dbReference type="EMBL" id="KAK4325071.1"/>
    </source>
</evidence>
<evidence type="ECO:0000313" key="2">
    <source>
        <dbReference type="Proteomes" id="UP001292094"/>
    </source>
</evidence>
<dbReference type="Gene3D" id="3.10.100.10">
    <property type="entry name" value="Mannose-Binding Protein A, subunit A"/>
    <property type="match status" value="1"/>
</dbReference>
<protein>
    <submittedName>
        <fullName evidence="1">Uncharacterized protein</fullName>
    </submittedName>
</protein>
<dbReference type="CDD" id="cd00037">
    <property type="entry name" value="CLECT"/>
    <property type="match status" value="1"/>
</dbReference>
<dbReference type="AlphaFoldDB" id="A0AAE1ULN2"/>
<comment type="caution">
    <text evidence="1">The sequence shown here is derived from an EMBL/GenBank/DDBJ whole genome shotgun (WGS) entry which is preliminary data.</text>
</comment>
<sequence>MVVCFGSLLVTAHKYQRVEDFDQRVIVKKCDETYTILAGQCYKFHQNRCNWDTACQVCQSEGAQLASPQ</sequence>
<proteinExistence type="predicted"/>
<organism evidence="1 2">
    <name type="scientific">Petrolisthes manimaculis</name>
    <dbReference type="NCBI Taxonomy" id="1843537"/>
    <lineage>
        <taxon>Eukaryota</taxon>
        <taxon>Metazoa</taxon>
        <taxon>Ecdysozoa</taxon>
        <taxon>Arthropoda</taxon>
        <taxon>Crustacea</taxon>
        <taxon>Multicrustacea</taxon>
        <taxon>Malacostraca</taxon>
        <taxon>Eumalacostraca</taxon>
        <taxon>Eucarida</taxon>
        <taxon>Decapoda</taxon>
        <taxon>Pleocyemata</taxon>
        <taxon>Anomura</taxon>
        <taxon>Galatheoidea</taxon>
        <taxon>Porcellanidae</taxon>
        <taxon>Petrolisthes</taxon>
    </lineage>
</organism>
<dbReference type="InterPro" id="IPR016186">
    <property type="entry name" value="C-type_lectin-like/link_sf"/>
</dbReference>